<gene>
    <name evidence="4" type="ORF">A3F27_03580</name>
</gene>
<feature type="chain" id="PRO_5009524081" description="Transglycosylase SLT domain-containing protein" evidence="2">
    <location>
        <begin position="28"/>
        <end position="445"/>
    </location>
</feature>
<evidence type="ECO:0000256" key="2">
    <source>
        <dbReference type="SAM" id="SignalP"/>
    </source>
</evidence>
<keyword evidence="1" id="KW-0175">Coiled coil</keyword>
<comment type="caution">
    <text evidence="4">The sequence shown here is derived from an EMBL/GenBank/DDBJ whole genome shotgun (WGS) entry which is preliminary data.</text>
</comment>
<name>A0A1F6EA74_9BACT</name>
<feature type="coiled-coil region" evidence="1">
    <location>
        <begin position="26"/>
        <end position="95"/>
    </location>
</feature>
<dbReference type="AlphaFoldDB" id="A0A1F6EA74"/>
<dbReference type="Gene3D" id="1.10.530.10">
    <property type="match status" value="1"/>
</dbReference>
<proteinExistence type="predicted"/>
<dbReference type="SUPFAM" id="SSF53955">
    <property type="entry name" value="Lysozyme-like"/>
    <property type="match status" value="1"/>
</dbReference>
<feature type="signal peptide" evidence="2">
    <location>
        <begin position="1"/>
        <end position="27"/>
    </location>
</feature>
<evidence type="ECO:0000313" key="5">
    <source>
        <dbReference type="Proteomes" id="UP000176689"/>
    </source>
</evidence>
<dbReference type="InterPro" id="IPR031304">
    <property type="entry name" value="SLT_2"/>
</dbReference>
<accession>A0A1F6EA74</accession>
<dbReference type="Pfam" id="PF13406">
    <property type="entry name" value="SLT_2"/>
    <property type="match status" value="1"/>
</dbReference>
<evidence type="ECO:0000259" key="3">
    <source>
        <dbReference type="Pfam" id="PF13406"/>
    </source>
</evidence>
<dbReference type="Gene3D" id="6.10.250.3150">
    <property type="match status" value="1"/>
</dbReference>
<dbReference type="EMBL" id="MFLP01000023">
    <property type="protein sequence ID" value="OGG70470.1"/>
    <property type="molecule type" value="Genomic_DNA"/>
</dbReference>
<evidence type="ECO:0000256" key="1">
    <source>
        <dbReference type="SAM" id="Coils"/>
    </source>
</evidence>
<protein>
    <recommendedName>
        <fullName evidence="3">Transglycosylase SLT domain-containing protein</fullName>
    </recommendedName>
</protein>
<keyword evidence="2" id="KW-0732">Signal</keyword>
<evidence type="ECO:0000313" key="4">
    <source>
        <dbReference type="EMBL" id="OGG70470.1"/>
    </source>
</evidence>
<dbReference type="InterPro" id="IPR023346">
    <property type="entry name" value="Lysozyme-like_dom_sf"/>
</dbReference>
<organism evidence="4 5">
    <name type="scientific">Candidatus Kaiserbacteria bacterium RIFCSPHIGHO2_12_FULL_53_13</name>
    <dbReference type="NCBI Taxonomy" id="1798502"/>
    <lineage>
        <taxon>Bacteria</taxon>
        <taxon>Candidatus Kaiseribacteriota</taxon>
    </lineage>
</organism>
<reference evidence="4 5" key="1">
    <citation type="journal article" date="2016" name="Nat. Commun.">
        <title>Thousands of microbial genomes shed light on interconnected biogeochemical processes in an aquifer system.</title>
        <authorList>
            <person name="Anantharaman K."/>
            <person name="Brown C.T."/>
            <person name="Hug L.A."/>
            <person name="Sharon I."/>
            <person name="Castelle C.J."/>
            <person name="Probst A.J."/>
            <person name="Thomas B.C."/>
            <person name="Singh A."/>
            <person name="Wilkins M.J."/>
            <person name="Karaoz U."/>
            <person name="Brodie E.L."/>
            <person name="Williams K.H."/>
            <person name="Hubbard S.S."/>
            <person name="Banfield J.F."/>
        </authorList>
    </citation>
    <scope>NUCLEOTIDE SEQUENCE [LARGE SCALE GENOMIC DNA]</scope>
</reference>
<feature type="domain" description="Transglycosylase SLT" evidence="3">
    <location>
        <begin position="258"/>
        <end position="395"/>
    </location>
</feature>
<dbReference type="Proteomes" id="UP000176689">
    <property type="component" value="Unassembled WGS sequence"/>
</dbReference>
<sequence length="445" mass="48351">MTRSYARLFVVLACAGVIYAMPITTHAATAEQRAALQAELNKVEKDISNNQSILGDLQSQHKTLESAIAILDNKIKTAQLQIKQTDLALKQIQQDISDKQSAIVQVDGKVAMGQESLAQILRNTREIDDTPITATMLSSGSISDIFTEIDNFEAIQRALDRSFTEMAYLRSDLSARKTALEGKEDEAQKVRQAQVLARQAVLADQNEKKNILAQTKGQEKAYQQIIADKQKQAAAIRTALFGLRDTSAIPFGTALEYAKQASVGTGVRPAVILAILTQESNLGQNVGSCIVKDLDNGSGVGKNTNTYFRNVMKSPRDTVPFKVVTEALGREWFTTPVSCPQGSGYGGAMGPSQFIPSTWVAYKDRLTRLTGENFPDPWNARTAIFATATYMGDLGADGKTRATERKAALKYFAGGNWNKPANAIYGSSVMDLADRIQGEIDILGG</sequence>